<dbReference type="EMBL" id="GGEC01011957">
    <property type="protein sequence ID" value="MBW92440.1"/>
    <property type="molecule type" value="Transcribed_RNA"/>
</dbReference>
<accession>A0A2P2JG74</accession>
<name>A0A2P2JG74_RHIMU</name>
<sequence length="11" mass="1095">MAAQPFLGSSS</sequence>
<evidence type="ECO:0000313" key="1">
    <source>
        <dbReference type="EMBL" id="MBW92440.1"/>
    </source>
</evidence>
<proteinExistence type="predicted"/>
<reference evidence="1" key="1">
    <citation type="submission" date="2018-02" db="EMBL/GenBank/DDBJ databases">
        <title>Rhizophora mucronata_Transcriptome.</title>
        <authorList>
            <person name="Meera S.P."/>
            <person name="Sreeshan A."/>
            <person name="Augustine A."/>
        </authorList>
    </citation>
    <scope>NUCLEOTIDE SEQUENCE</scope>
    <source>
        <tissue evidence="1">Leaf</tissue>
    </source>
</reference>
<organism evidence="1">
    <name type="scientific">Rhizophora mucronata</name>
    <name type="common">Asiatic mangrove</name>
    <dbReference type="NCBI Taxonomy" id="61149"/>
    <lineage>
        <taxon>Eukaryota</taxon>
        <taxon>Viridiplantae</taxon>
        <taxon>Streptophyta</taxon>
        <taxon>Embryophyta</taxon>
        <taxon>Tracheophyta</taxon>
        <taxon>Spermatophyta</taxon>
        <taxon>Magnoliopsida</taxon>
        <taxon>eudicotyledons</taxon>
        <taxon>Gunneridae</taxon>
        <taxon>Pentapetalae</taxon>
        <taxon>rosids</taxon>
        <taxon>fabids</taxon>
        <taxon>Malpighiales</taxon>
        <taxon>Rhizophoraceae</taxon>
        <taxon>Rhizophora</taxon>
    </lineage>
</organism>
<protein>
    <submittedName>
        <fullName evidence="1">Uncharacterized protein</fullName>
    </submittedName>
</protein>